<dbReference type="EMBL" id="AASOHJ010000043">
    <property type="protein sequence ID" value="EFE8675874.1"/>
    <property type="molecule type" value="Genomic_DNA"/>
</dbReference>
<dbReference type="RefSeq" id="WP_180563014.1">
    <property type="nucleotide sequence ID" value="NZ_JBFCXY010000010.1"/>
</dbReference>
<evidence type="ECO:0000313" key="7">
    <source>
        <dbReference type="Proteomes" id="UP000533482"/>
    </source>
</evidence>
<evidence type="ECO:0000256" key="2">
    <source>
        <dbReference type="ARBA" id="ARBA00023015"/>
    </source>
</evidence>
<dbReference type="PROSITE" id="PS50931">
    <property type="entry name" value="HTH_LYSR"/>
    <property type="match status" value="1"/>
</dbReference>
<evidence type="ECO:0000256" key="3">
    <source>
        <dbReference type="ARBA" id="ARBA00023125"/>
    </source>
</evidence>
<dbReference type="InterPro" id="IPR005119">
    <property type="entry name" value="LysR_subst-bd"/>
</dbReference>
<evidence type="ECO:0000313" key="6">
    <source>
        <dbReference type="EMBL" id="EFE8675874.1"/>
    </source>
</evidence>
<evidence type="ECO:0000256" key="1">
    <source>
        <dbReference type="ARBA" id="ARBA00009437"/>
    </source>
</evidence>
<dbReference type="PANTHER" id="PTHR30126:SF40">
    <property type="entry name" value="HTH-TYPE TRANSCRIPTIONAL REGULATOR GLTR"/>
    <property type="match status" value="1"/>
</dbReference>
<dbReference type="CDD" id="cd05466">
    <property type="entry name" value="PBP2_LTTR_substrate"/>
    <property type="match status" value="1"/>
</dbReference>
<dbReference type="InterPro" id="IPR036390">
    <property type="entry name" value="WH_DNA-bd_sf"/>
</dbReference>
<dbReference type="AlphaFoldDB" id="A0A8S7N5I6"/>
<keyword evidence="2" id="KW-0805">Transcription regulation</keyword>
<sequence length="314" mass="35576">MDLKRLRYFCRVVEQGSVSRAAKVLNMAQPPLSKRIQELEDELKAPLFIRKGNRIEPTEAGFFLYRKACEILRQVEDTTRETMAIAQKNNPKLHLGITHLFQSYFRSLLLAFCERNPDIEVSISVTDSSHLEDLLNDGTIDLALIQRPYRDEGYDVVSFDPIKPVAVISKKCLPYIPDTPVNYITLASFPLILLHRAKDSGIYEKLLDLFRKTGVTPEVLMHISQPGMIIDWLESGLAAATLLPSSEVDATCLRHCHVVDIFPSPQLFYPAMVKMPATNWIPEVMEIVAAGYPCNINTVIPHVKEREVSLTRDK</sequence>
<dbReference type="FunFam" id="1.10.10.10:FF:000001">
    <property type="entry name" value="LysR family transcriptional regulator"/>
    <property type="match status" value="1"/>
</dbReference>
<feature type="domain" description="HTH lysR-type" evidence="5">
    <location>
        <begin position="1"/>
        <end position="58"/>
    </location>
</feature>
<comment type="similarity">
    <text evidence="1">Belongs to the LysR transcriptional regulatory family.</text>
</comment>
<evidence type="ECO:0000259" key="5">
    <source>
        <dbReference type="PROSITE" id="PS50931"/>
    </source>
</evidence>
<dbReference type="InterPro" id="IPR036388">
    <property type="entry name" value="WH-like_DNA-bd_sf"/>
</dbReference>
<reference evidence="6 7" key="1">
    <citation type="submission" date="2019-09" db="EMBL/GenBank/DDBJ databases">
        <authorList>
            <consortium name="NARMS: The National Antimicrobial Resistance Monitoring System"/>
        </authorList>
    </citation>
    <scope>NUCLEOTIDE SEQUENCE [LARGE SCALE GENOMIC DNA]</scope>
    <source>
        <strain evidence="6 7">FSIS11923834</strain>
    </source>
</reference>
<name>A0A8S7N5I6_ECOLX</name>
<dbReference type="InterPro" id="IPR000847">
    <property type="entry name" value="LysR_HTH_N"/>
</dbReference>
<dbReference type="SUPFAM" id="SSF46785">
    <property type="entry name" value="Winged helix' DNA-binding domain"/>
    <property type="match status" value="1"/>
</dbReference>
<evidence type="ECO:0000256" key="4">
    <source>
        <dbReference type="ARBA" id="ARBA00023163"/>
    </source>
</evidence>
<dbReference type="GO" id="GO:0000976">
    <property type="term" value="F:transcription cis-regulatory region binding"/>
    <property type="evidence" value="ECO:0007669"/>
    <property type="project" value="TreeGrafter"/>
</dbReference>
<keyword evidence="4" id="KW-0804">Transcription</keyword>
<dbReference type="Pfam" id="PF00126">
    <property type="entry name" value="HTH_1"/>
    <property type="match status" value="1"/>
</dbReference>
<gene>
    <name evidence="6" type="ORF">F7N46_22660</name>
</gene>
<comment type="caution">
    <text evidence="6">The sequence shown here is derived from an EMBL/GenBank/DDBJ whole genome shotgun (WGS) entry which is preliminary data.</text>
</comment>
<dbReference type="Gene3D" id="3.40.190.290">
    <property type="match status" value="1"/>
</dbReference>
<dbReference type="SUPFAM" id="SSF53850">
    <property type="entry name" value="Periplasmic binding protein-like II"/>
    <property type="match status" value="1"/>
</dbReference>
<keyword evidence="3" id="KW-0238">DNA-binding</keyword>
<protein>
    <submittedName>
        <fullName evidence="6">LysR family transcriptional regulator</fullName>
    </submittedName>
</protein>
<proteinExistence type="inferred from homology"/>
<dbReference type="Gene3D" id="1.10.10.10">
    <property type="entry name" value="Winged helix-like DNA-binding domain superfamily/Winged helix DNA-binding domain"/>
    <property type="match status" value="1"/>
</dbReference>
<dbReference type="GO" id="GO:0003700">
    <property type="term" value="F:DNA-binding transcription factor activity"/>
    <property type="evidence" value="ECO:0007669"/>
    <property type="project" value="InterPro"/>
</dbReference>
<dbReference type="PRINTS" id="PR00039">
    <property type="entry name" value="HTHLYSR"/>
</dbReference>
<dbReference type="Proteomes" id="UP000533482">
    <property type="component" value="Unassembled WGS sequence"/>
</dbReference>
<dbReference type="PANTHER" id="PTHR30126">
    <property type="entry name" value="HTH-TYPE TRANSCRIPTIONAL REGULATOR"/>
    <property type="match status" value="1"/>
</dbReference>
<dbReference type="Pfam" id="PF03466">
    <property type="entry name" value="LysR_substrate"/>
    <property type="match status" value="1"/>
</dbReference>
<organism evidence="6 7">
    <name type="scientific">Escherichia coli</name>
    <dbReference type="NCBI Taxonomy" id="562"/>
    <lineage>
        <taxon>Bacteria</taxon>
        <taxon>Pseudomonadati</taxon>
        <taxon>Pseudomonadota</taxon>
        <taxon>Gammaproteobacteria</taxon>
        <taxon>Enterobacterales</taxon>
        <taxon>Enterobacteriaceae</taxon>
        <taxon>Escherichia</taxon>
    </lineage>
</organism>
<accession>A0A8S7N5I6</accession>